<sequence>MPHDESLAGCHGARPDVANGGFADTAGPRRPDVMKESFTSPDVMNESFMTPDADRPRSEPTGAGRGECAGLPDQAAAGQTAATSPGP</sequence>
<comment type="caution">
    <text evidence="2">The sequence shown here is derived from an EMBL/GenBank/DDBJ whole genome shotgun (WGS) entry which is preliminary data.</text>
</comment>
<gene>
    <name evidence="2" type="ORF">EIY87_28580</name>
</gene>
<evidence type="ECO:0000313" key="2">
    <source>
        <dbReference type="EMBL" id="RSD13652.1"/>
    </source>
</evidence>
<dbReference type="AlphaFoldDB" id="A0A3R9F6K6"/>
<dbReference type="Proteomes" id="UP000267081">
    <property type="component" value="Unassembled WGS sequence"/>
</dbReference>
<dbReference type="RefSeq" id="WP_125312937.1">
    <property type="nucleotide sequence ID" value="NZ_RSEC01000058.1"/>
</dbReference>
<reference evidence="2 3" key="1">
    <citation type="submission" date="2018-12" db="EMBL/GenBank/DDBJ databases">
        <title>Amycolatopsis eburnea sp. nov. actinomycete associate with arbuscular mycorrhiza fungal spore.</title>
        <authorList>
            <person name="Lumyong S."/>
            <person name="Chaiya L."/>
        </authorList>
    </citation>
    <scope>NUCLEOTIDE SEQUENCE [LARGE SCALE GENOMIC DNA]</scope>
    <source>
        <strain evidence="2 3">GLM-1</strain>
    </source>
</reference>
<evidence type="ECO:0000313" key="3">
    <source>
        <dbReference type="Proteomes" id="UP000267081"/>
    </source>
</evidence>
<accession>A0A3R9F6K6</accession>
<evidence type="ECO:0000256" key="1">
    <source>
        <dbReference type="SAM" id="MobiDB-lite"/>
    </source>
</evidence>
<organism evidence="2 3">
    <name type="scientific">Amycolatopsis eburnea</name>
    <dbReference type="NCBI Taxonomy" id="2267691"/>
    <lineage>
        <taxon>Bacteria</taxon>
        <taxon>Bacillati</taxon>
        <taxon>Actinomycetota</taxon>
        <taxon>Actinomycetes</taxon>
        <taxon>Pseudonocardiales</taxon>
        <taxon>Pseudonocardiaceae</taxon>
        <taxon>Amycolatopsis</taxon>
    </lineage>
</organism>
<dbReference type="EMBL" id="RSEC01000058">
    <property type="protein sequence ID" value="RSD13652.1"/>
    <property type="molecule type" value="Genomic_DNA"/>
</dbReference>
<protein>
    <submittedName>
        <fullName evidence="2">Uncharacterized protein</fullName>
    </submittedName>
</protein>
<feature type="region of interest" description="Disordered" evidence="1">
    <location>
        <begin position="1"/>
        <end position="87"/>
    </location>
</feature>
<proteinExistence type="predicted"/>
<keyword evidence="3" id="KW-1185">Reference proteome</keyword>
<name>A0A3R9F6K6_9PSEU</name>